<gene>
    <name evidence="1" type="ORF">K2173_003805</name>
</gene>
<protein>
    <submittedName>
        <fullName evidence="1">Uncharacterized protein</fullName>
    </submittedName>
</protein>
<evidence type="ECO:0000313" key="2">
    <source>
        <dbReference type="Proteomes" id="UP001159364"/>
    </source>
</evidence>
<accession>A0AAV8SIU9</accession>
<dbReference type="Proteomes" id="UP001159364">
    <property type="component" value="Linkage Group LG10"/>
</dbReference>
<dbReference type="EMBL" id="JAIWQS010000010">
    <property type="protein sequence ID" value="KAJ8752197.1"/>
    <property type="molecule type" value="Genomic_DNA"/>
</dbReference>
<comment type="caution">
    <text evidence="1">The sequence shown here is derived from an EMBL/GenBank/DDBJ whole genome shotgun (WGS) entry which is preliminary data.</text>
</comment>
<keyword evidence="2" id="KW-1185">Reference proteome</keyword>
<organism evidence="1 2">
    <name type="scientific">Erythroxylum novogranatense</name>
    <dbReference type="NCBI Taxonomy" id="1862640"/>
    <lineage>
        <taxon>Eukaryota</taxon>
        <taxon>Viridiplantae</taxon>
        <taxon>Streptophyta</taxon>
        <taxon>Embryophyta</taxon>
        <taxon>Tracheophyta</taxon>
        <taxon>Spermatophyta</taxon>
        <taxon>Magnoliopsida</taxon>
        <taxon>eudicotyledons</taxon>
        <taxon>Gunneridae</taxon>
        <taxon>Pentapetalae</taxon>
        <taxon>rosids</taxon>
        <taxon>fabids</taxon>
        <taxon>Malpighiales</taxon>
        <taxon>Erythroxylaceae</taxon>
        <taxon>Erythroxylum</taxon>
    </lineage>
</organism>
<sequence>MREKHVTWICRGLQLGIWALCLLVRQPVEEKVKQCFPKDWKQVLGHLKHFMILILCLVDSEVGWGEDIEGLSGSLLTSSSRLPT</sequence>
<proteinExistence type="predicted"/>
<name>A0AAV8SIU9_9ROSI</name>
<evidence type="ECO:0000313" key="1">
    <source>
        <dbReference type="EMBL" id="KAJ8752197.1"/>
    </source>
</evidence>
<reference evidence="1 2" key="1">
    <citation type="submission" date="2021-09" db="EMBL/GenBank/DDBJ databases">
        <title>Genomic insights and catalytic innovation underlie evolution of tropane alkaloids biosynthesis.</title>
        <authorList>
            <person name="Wang Y.-J."/>
            <person name="Tian T."/>
            <person name="Huang J.-P."/>
            <person name="Huang S.-X."/>
        </authorList>
    </citation>
    <scope>NUCLEOTIDE SEQUENCE [LARGE SCALE GENOMIC DNA]</scope>
    <source>
        <strain evidence="1">KIB-2018</strain>
        <tissue evidence="1">Leaf</tissue>
    </source>
</reference>
<dbReference type="AlphaFoldDB" id="A0AAV8SIU9"/>